<comment type="catalytic activity">
    <reaction evidence="10 12">
        <text>L-aspartate + ATP = 4-phospho-L-aspartate + ADP</text>
        <dbReference type="Rhea" id="RHEA:23776"/>
        <dbReference type="ChEBI" id="CHEBI:29991"/>
        <dbReference type="ChEBI" id="CHEBI:30616"/>
        <dbReference type="ChEBI" id="CHEBI:57535"/>
        <dbReference type="ChEBI" id="CHEBI:456216"/>
        <dbReference type="EC" id="2.7.2.4"/>
    </reaction>
</comment>
<keyword evidence="7 12" id="KW-0418">Kinase</keyword>
<evidence type="ECO:0000256" key="13">
    <source>
        <dbReference type="RuleBase" id="RU004249"/>
    </source>
</evidence>
<dbReference type="Proteomes" id="UP000050874">
    <property type="component" value="Unassembled WGS sequence"/>
</dbReference>
<dbReference type="PROSITE" id="PS51671">
    <property type="entry name" value="ACT"/>
    <property type="match status" value="2"/>
</dbReference>
<dbReference type="InterPro" id="IPR036393">
    <property type="entry name" value="AceGlu_kinase-like_sf"/>
</dbReference>
<dbReference type="FunFam" id="3.30.2130.10:FF:000002">
    <property type="entry name" value="Aspartokinase"/>
    <property type="match status" value="1"/>
</dbReference>
<evidence type="ECO:0000259" key="14">
    <source>
        <dbReference type="PROSITE" id="PS51671"/>
    </source>
</evidence>
<feature type="binding site" evidence="11">
    <location>
        <position position="165"/>
    </location>
    <ligand>
        <name>ATP</name>
        <dbReference type="ChEBI" id="CHEBI:30616"/>
    </ligand>
</feature>
<gene>
    <name evidence="15" type="ORF">ABR63_01745</name>
</gene>
<dbReference type="EC" id="2.7.2.4" evidence="12"/>
<protein>
    <recommendedName>
        <fullName evidence="12">Aspartokinase</fullName>
        <ecNumber evidence="12">2.7.2.4</ecNumber>
    </recommendedName>
</protein>
<dbReference type="SUPFAM" id="SSF55021">
    <property type="entry name" value="ACT-like"/>
    <property type="match status" value="2"/>
</dbReference>
<name>A0A0R2PTC3_9GAMM</name>
<evidence type="ECO:0000256" key="2">
    <source>
        <dbReference type="ARBA" id="ARBA00004986"/>
    </source>
</evidence>
<comment type="pathway">
    <text evidence="3 13">Amino-acid biosynthesis; L-threonine biosynthesis; L-threonine from L-aspartate: step 1/5.</text>
</comment>
<dbReference type="Pfam" id="PF00696">
    <property type="entry name" value="AA_kinase"/>
    <property type="match status" value="1"/>
</dbReference>
<feature type="binding site" evidence="11">
    <location>
        <position position="55"/>
    </location>
    <ligand>
        <name>substrate</name>
    </ligand>
</feature>
<dbReference type="NCBIfam" id="NF005154">
    <property type="entry name" value="PRK06635.1-2"/>
    <property type="match status" value="1"/>
</dbReference>
<keyword evidence="13" id="KW-0028">Amino-acid biosynthesis</keyword>
<dbReference type="CDD" id="cd04246">
    <property type="entry name" value="AAK_AK-DapG-like"/>
    <property type="match status" value="1"/>
</dbReference>
<keyword evidence="6 11" id="KW-0547">Nucleotide-binding</keyword>
<dbReference type="GO" id="GO:0005524">
    <property type="term" value="F:ATP binding"/>
    <property type="evidence" value="ECO:0007669"/>
    <property type="project" value="UniProtKB-KW"/>
</dbReference>
<reference evidence="16" key="1">
    <citation type="submission" date="2015-10" db="EMBL/GenBank/DDBJ databases">
        <title>Metagenome-Assembled Genomes uncover a global brackish microbiome.</title>
        <authorList>
            <person name="Hugerth L.W."/>
            <person name="Larsson J."/>
            <person name="Alneberg J."/>
            <person name="Lindh M.V."/>
            <person name="Legrand C."/>
            <person name="Pinhassi J."/>
            <person name="Andersson A."/>
        </authorList>
    </citation>
    <scope>NUCLEOTIDE SEQUENCE [LARGE SCALE GENOMIC DNA]</scope>
</reference>
<feature type="binding site" evidence="11">
    <location>
        <position position="28"/>
    </location>
    <ligand>
        <name>substrate</name>
    </ligand>
</feature>
<dbReference type="NCBIfam" id="TIGR00657">
    <property type="entry name" value="asp_kinases"/>
    <property type="match status" value="1"/>
</dbReference>
<dbReference type="Gene3D" id="3.40.1160.10">
    <property type="entry name" value="Acetylglutamate kinase-like"/>
    <property type="match status" value="1"/>
</dbReference>
<keyword evidence="5 12" id="KW-0808">Transferase</keyword>
<dbReference type="PANTHER" id="PTHR21499">
    <property type="entry name" value="ASPARTATE KINASE"/>
    <property type="match status" value="1"/>
</dbReference>
<dbReference type="NCBIfam" id="NF005155">
    <property type="entry name" value="PRK06635.1-4"/>
    <property type="match status" value="1"/>
</dbReference>
<proteinExistence type="inferred from homology"/>
<dbReference type="GO" id="GO:0009090">
    <property type="term" value="P:homoserine biosynthetic process"/>
    <property type="evidence" value="ECO:0007669"/>
    <property type="project" value="TreeGrafter"/>
</dbReference>
<dbReference type="InterPro" id="IPR001341">
    <property type="entry name" value="Asp_kinase"/>
</dbReference>
<evidence type="ECO:0000256" key="6">
    <source>
        <dbReference type="ARBA" id="ARBA00022741"/>
    </source>
</evidence>
<dbReference type="Pfam" id="PF01842">
    <property type="entry name" value="ACT"/>
    <property type="match status" value="1"/>
</dbReference>
<dbReference type="InterPro" id="IPR054352">
    <property type="entry name" value="ACT_Aspartokinase"/>
</dbReference>
<evidence type="ECO:0000256" key="1">
    <source>
        <dbReference type="ARBA" id="ARBA00004766"/>
    </source>
</evidence>
<evidence type="ECO:0000256" key="11">
    <source>
        <dbReference type="PIRSR" id="PIRSR000726-1"/>
    </source>
</evidence>
<evidence type="ECO:0000256" key="7">
    <source>
        <dbReference type="ARBA" id="ARBA00022777"/>
    </source>
</evidence>
<dbReference type="CDD" id="cd04913">
    <property type="entry name" value="ACT_AKii-LysC-BS-like_1"/>
    <property type="match status" value="1"/>
</dbReference>
<sequence>MSAVAKLIQQASKEAFPVVVVSAMAGETNRLIELAESFGSEPNKREFDALISTGEKVSASLVAIALNQLGLKAKSLTAAQIGMKTTAQFSKAKILEMDNEIIFKTIADGYIPVVTGFQGITATGDITTMGRGGSDTTAVAIAASIKSKRCDIYTDVDGIYTTDPRIVPDAKKLDAICIEEMLELSGQGAKVIQIRAVEFANKYKVLVRILSSFEPGSGTLILQEENGMEDAVIRGIASQTDQTKFTLHGVVDTPGIASGILSPVSDAGIEVDVIVQNVSVSNKTDFTFTVATTDRSEVETVLKEKMVGISYDELIIDEEIGKVSLVGVGMRSHAGIASTAFKALADAGINIQMISTSEIKITIVIAQTQLEKAVRILHKAFNLGD</sequence>
<dbReference type="CDD" id="cd04936">
    <property type="entry name" value="ACT_AKii-LysC-BS-like_2"/>
    <property type="match status" value="1"/>
</dbReference>
<feature type="binding site" evidence="11">
    <location>
        <begin position="190"/>
        <end position="191"/>
    </location>
    <ligand>
        <name>ATP</name>
        <dbReference type="ChEBI" id="CHEBI:30616"/>
    </ligand>
</feature>
<comment type="pathway">
    <text evidence="1 13">Amino-acid biosynthesis; L-lysine biosynthesis via DAP pathway; (S)-tetrahydrodipicolinate from L-aspartate: step 1/4.</text>
</comment>
<feature type="binding site" evidence="11">
    <location>
        <position position="160"/>
    </location>
    <ligand>
        <name>ATP</name>
        <dbReference type="ChEBI" id="CHEBI:30616"/>
    </ligand>
</feature>
<comment type="caution">
    <text evidence="15">The sequence shown here is derived from an EMBL/GenBank/DDBJ whole genome shotgun (WGS) entry which is preliminary data.</text>
</comment>
<dbReference type="InterPro" id="IPR005260">
    <property type="entry name" value="Asp_kin_monofn"/>
</dbReference>
<evidence type="ECO:0000256" key="12">
    <source>
        <dbReference type="RuleBase" id="RU003448"/>
    </source>
</evidence>
<evidence type="ECO:0000256" key="10">
    <source>
        <dbReference type="ARBA" id="ARBA00047872"/>
    </source>
</evidence>
<evidence type="ECO:0000256" key="3">
    <source>
        <dbReference type="ARBA" id="ARBA00005139"/>
    </source>
</evidence>
<dbReference type="UniPathway" id="UPA00051">
    <property type="reaction ID" value="UER00462"/>
</dbReference>
<dbReference type="GO" id="GO:0004072">
    <property type="term" value="F:aspartate kinase activity"/>
    <property type="evidence" value="ECO:0007669"/>
    <property type="project" value="UniProtKB-EC"/>
</dbReference>
<keyword evidence="9" id="KW-0457">Lysine biosynthesis</keyword>
<dbReference type="Pfam" id="PF22468">
    <property type="entry name" value="ACT_9"/>
    <property type="match status" value="1"/>
</dbReference>
<dbReference type="PANTHER" id="PTHR21499:SF3">
    <property type="entry name" value="ASPARTOKINASE"/>
    <property type="match status" value="1"/>
</dbReference>
<evidence type="ECO:0000256" key="5">
    <source>
        <dbReference type="ARBA" id="ARBA00022679"/>
    </source>
</evidence>
<accession>A0A0R2PTC3</accession>
<dbReference type="UniPathway" id="UPA00050">
    <property type="reaction ID" value="UER00461"/>
</dbReference>
<dbReference type="GO" id="GO:0009088">
    <property type="term" value="P:threonine biosynthetic process"/>
    <property type="evidence" value="ECO:0007669"/>
    <property type="project" value="UniProtKB-UniPathway"/>
</dbReference>
<dbReference type="EMBL" id="LIAV01000168">
    <property type="protein sequence ID" value="KRO40162.1"/>
    <property type="molecule type" value="Genomic_DNA"/>
</dbReference>
<evidence type="ECO:0000313" key="16">
    <source>
        <dbReference type="Proteomes" id="UP000050874"/>
    </source>
</evidence>
<keyword evidence="8 11" id="KW-0067">ATP-binding</keyword>
<comment type="similarity">
    <text evidence="4 12">Belongs to the aspartokinase family.</text>
</comment>
<dbReference type="GO" id="GO:0005829">
    <property type="term" value="C:cytosol"/>
    <property type="evidence" value="ECO:0007669"/>
    <property type="project" value="TreeGrafter"/>
</dbReference>
<dbReference type="AlphaFoldDB" id="A0A0R2PTC3"/>
<evidence type="ECO:0000313" key="15">
    <source>
        <dbReference type="EMBL" id="KRO40162.1"/>
    </source>
</evidence>
<dbReference type="Gene3D" id="3.30.2130.10">
    <property type="entry name" value="VC0802-like"/>
    <property type="match status" value="1"/>
</dbReference>
<dbReference type="GO" id="GO:0009089">
    <property type="term" value="P:lysine biosynthetic process via diaminopimelate"/>
    <property type="evidence" value="ECO:0007669"/>
    <property type="project" value="UniProtKB-UniPathway"/>
</dbReference>
<dbReference type="PIRSF" id="PIRSF000726">
    <property type="entry name" value="Asp_kin"/>
    <property type="match status" value="1"/>
</dbReference>
<comment type="pathway">
    <text evidence="2 13">Amino-acid biosynthesis; L-methionine biosynthesis via de novo pathway; L-homoserine from L-aspartate: step 1/3.</text>
</comment>
<feature type="domain" description="ACT" evidence="14">
    <location>
        <begin position="245"/>
        <end position="321"/>
    </location>
</feature>
<dbReference type="InterPro" id="IPR002912">
    <property type="entry name" value="ACT_dom"/>
</dbReference>
<evidence type="ECO:0000256" key="9">
    <source>
        <dbReference type="ARBA" id="ARBA00023154"/>
    </source>
</evidence>
<dbReference type="SUPFAM" id="SSF53633">
    <property type="entry name" value="Carbamate kinase-like"/>
    <property type="match status" value="1"/>
</dbReference>
<feature type="binding site" evidence="11">
    <location>
        <begin position="154"/>
        <end position="155"/>
    </location>
    <ligand>
        <name>ATP</name>
        <dbReference type="ChEBI" id="CHEBI:30616"/>
    </ligand>
</feature>
<feature type="domain" description="ACT" evidence="14">
    <location>
        <begin position="325"/>
        <end position="385"/>
    </location>
</feature>
<organism evidence="15 16">
    <name type="scientific">SAR86 cluster bacterium BACL1 MAG-120920-bin57</name>
    <dbReference type="NCBI Taxonomy" id="1655571"/>
    <lineage>
        <taxon>Bacteria</taxon>
        <taxon>Pseudomonadati</taxon>
        <taxon>Pseudomonadota</taxon>
        <taxon>Gammaproteobacteria</taxon>
        <taxon>SAR86 cluster</taxon>
    </lineage>
</organism>
<dbReference type="InterPro" id="IPR045865">
    <property type="entry name" value="ACT-like_dom_sf"/>
</dbReference>
<dbReference type="UniPathway" id="UPA00034">
    <property type="reaction ID" value="UER00015"/>
</dbReference>
<evidence type="ECO:0000256" key="8">
    <source>
        <dbReference type="ARBA" id="ARBA00022840"/>
    </source>
</evidence>
<dbReference type="InterPro" id="IPR001048">
    <property type="entry name" value="Asp/Glu/Uridylate_kinase"/>
</dbReference>
<evidence type="ECO:0000256" key="4">
    <source>
        <dbReference type="ARBA" id="ARBA00010122"/>
    </source>
</evidence>